<reference evidence="2" key="2">
    <citation type="submission" date="2022-01" db="EMBL/GenBank/DDBJ databases">
        <authorList>
            <person name="Yamashiro T."/>
            <person name="Shiraishi A."/>
            <person name="Satake H."/>
            <person name="Nakayama K."/>
        </authorList>
    </citation>
    <scope>NUCLEOTIDE SEQUENCE</scope>
</reference>
<dbReference type="EMBL" id="BQNB010016201">
    <property type="protein sequence ID" value="GJT49016.1"/>
    <property type="molecule type" value="Genomic_DNA"/>
</dbReference>
<comment type="caution">
    <text evidence="2">The sequence shown here is derived from an EMBL/GenBank/DDBJ whole genome shotgun (WGS) entry which is preliminary data.</text>
</comment>
<feature type="region of interest" description="Disordered" evidence="1">
    <location>
        <begin position="155"/>
        <end position="180"/>
    </location>
</feature>
<proteinExistence type="predicted"/>
<protein>
    <submittedName>
        <fullName evidence="2">Uncharacterized protein</fullName>
    </submittedName>
</protein>
<evidence type="ECO:0000313" key="3">
    <source>
        <dbReference type="Proteomes" id="UP001151760"/>
    </source>
</evidence>
<evidence type="ECO:0000256" key="1">
    <source>
        <dbReference type="SAM" id="MobiDB-lite"/>
    </source>
</evidence>
<feature type="compositionally biased region" description="Basic and acidic residues" evidence="1">
    <location>
        <begin position="155"/>
        <end position="166"/>
    </location>
</feature>
<sequence length="208" mass="23367">MESSTSSQPNHPYSLVNRINLDMDFELNIFSQYYNYSQDYSMGHGSGHGLAYDSAYGSAPVNDDKEDSSLEPPKDWTMAKEIALCQAWCDVSENNIARNSMKTRGFWDAVIMYFVKEIGSTRERKKSKTSETTSGSAFGGFNLNDKAYEVVQETQEVRPMGRDQSKAKKKSAGSSHGESSSFVDLVADKFLNIKQKNRERGPRKNNPI</sequence>
<name>A0ABQ5EDW3_9ASTR</name>
<accession>A0ABQ5EDW3</accession>
<organism evidence="2 3">
    <name type="scientific">Tanacetum coccineum</name>
    <dbReference type="NCBI Taxonomy" id="301880"/>
    <lineage>
        <taxon>Eukaryota</taxon>
        <taxon>Viridiplantae</taxon>
        <taxon>Streptophyta</taxon>
        <taxon>Embryophyta</taxon>
        <taxon>Tracheophyta</taxon>
        <taxon>Spermatophyta</taxon>
        <taxon>Magnoliopsida</taxon>
        <taxon>eudicotyledons</taxon>
        <taxon>Gunneridae</taxon>
        <taxon>Pentapetalae</taxon>
        <taxon>asterids</taxon>
        <taxon>campanulids</taxon>
        <taxon>Asterales</taxon>
        <taxon>Asteraceae</taxon>
        <taxon>Asteroideae</taxon>
        <taxon>Anthemideae</taxon>
        <taxon>Anthemidinae</taxon>
        <taxon>Tanacetum</taxon>
    </lineage>
</organism>
<evidence type="ECO:0000313" key="2">
    <source>
        <dbReference type="EMBL" id="GJT49016.1"/>
    </source>
</evidence>
<keyword evidence="3" id="KW-1185">Reference proteome</keyword>
<dbReference type="Proteomes" id="UP001151760">
    <property type="component" value="Unassembled WGS sequence"/>
</dbReference>
<gene>
    <name evidence="2" type="ORF">Tco_0975173</name>
</gene>
<reference evidence="2" key="1">
    <citation type="journal article" date="2022" name="Int. J. Mol. Sci.">
        <title>Draft Genome of Tanacetum Coccineum: Genomic Comparison of Closely Related Tanacetum-Family Plants.</title>
        <authorList>
            <person name="Yamashiro T."/>
            <person name="Shiraishi A."/>
            <person name="Nakayama K."/>
            <person name="Satake H."/>
        </authorList>
    </citation>
    <scope>NUCLEOTIDE SEQUENCE</scope>
</reference>